<gene>
    <name evidence="2" type="ORF">GCM10010365_46510</name>
</gene>
<dbReference type="EMBL" id="BMVW01000009">
    <property type="protein sequence ID" value="GGZ20883.1"/>
    <property type="molecule type" value="Genomic_DNA"/>
</dbReference>
<dbReference type="SUPFAM" id="SSF53098">
    <property type="entry name" value="Ribonuclease H-like"/>
    <property type="match status" value="1"/>
</dbReference>
<reference evidence="2" key="2">
    <citation type="submission" date="2020-09" db="EMBL/GenBank/DDBJ databases">
        <authorList>
            <person name="Sun Q."/>
            <person name="Ohkuma M."/>
        </authorList>
    </citation>
    <scope>NUCLEOTIDE SEQUENCE</scope>
    <source>
        <strain evidence="2">JCM 4815</strain>
    </source>
</reference>
<dbReference type="InterPro" id="IPR036397">
    <property type="entry name" value="RNaseH_sf"/>
</dbReference>
<comment type="caution">
    <text evidence="2">The sequence shown here is derived from an EMBL/GenBank/DDBJ whole genome shotgun (WGS) entry which is preliminary data.</text>
</comment>
<organism evidence="2 3">
    <name type="scientific">Streptomyces poonensis</name>
    <dbReference type="NCBI Taxonomy" id="68255"/>
    <lineage>
        <taxon>Bacteria</taxon>
        <taxon>Bacillati</taxon>
        <taxon>Actinomycetota</taxon>
        <taxon>Actinomycetes</taxon>
        <taxon>Kitasatosporales</taxon>
        <taxon>Streptomycetaceae</taxon>
        <taxon>Streptomyces</taxon>
    </lineage>
</organism>
<evidence type="ECO:0000313" key="3">
    <source>
        <dbReference type="Proteomes" id="UP000622166"/>
    </source>
</evidence>
<dbReference type="GO" id="GO:0015074">
    <property type="term" value="P:DNA integration"/>
    <property type="evidence" value="ECO:0007669"/>
    <property type="project" value="InterPro"/>
</dbReference>
<dbReference type="Pfam" id="PF13683">
    <property type="entry name" value="rve_3"/>
    <property type="match status" value="1"/>
</dbReference>
<dbReference type="PROSITE" id="PS50994">
    <property type="entry name" value="INTEGRASE"/>
    <property type="match status" value="1"/>
</dbReference>
<dbReference type="GO" id="GO:0003676">
    <property type="term" value="F:nucleic acid binding"/>
    <property type="evidence" value="ECO:0007669"/>
    <property type="project" value="InterPro"/>
</dbReference>
<evidence type="ECO:0000259" key="1">
    <source>
        <dbReference type="PROSITE" id="PS50994"/>
    </source>
</evidence>
<name>A0A918UMK9_9ACTN</name>
<keyword evidence="3" id="KW-1185">Reference proteome</keyword>
<dbReference type="PANTHER" id="PTHR46889">
    <property type="entry name" value="TRANSPOSASE INSF FOR INSERTION SEQUENCE IS3B-RELATED"/>
    <property type="match status" value="1"/>
</dbReference>
<proteinExistence type="predicted"/>
<protein>
    <recommendedName>
        <fullName evidence="1">Integrase catalytic domain-containing protein</fullName>
    </recommendedName>
</protein>
<feature type="domain" description="Integrase catalytic" evidence="1">
    <location>
        <begin position="1"/>
        <end position="52"/>
    </location>
</feature>
<dbReference type="InterPro" id="IPR050900">
    <property type="entry name" value="Transposase_IS3/IS150/IS904"/>
</dbReference>
<dbReference type="InterPro" id="IPR012337">
    <property type="entry name" value="RNaseH-like_sf"/>
</dbReference>
<accession>A0A918UMK9</accession>
<dbReference type="Gene3D" id="3.30.420.10">
    <property type="entry name" value="Ribonuclease H-like superfamily/Ribonuclease H"/>
    <property type="match status" value="1"/>
</dbReference>
<dbReference type="AlphaFoldDB" id="A0A918UMK9"/>
<dbReference type="InterPro" id="IPR001584">
    <property type="entry name" value="Integrase_cat-core"/>
</dbReference>
<dbReference type="Proteomes" id="UP000622166">
    <property type="component" value="Unassembled WGS sequence"/>
</dbReference>
<reference evidence="2" key="1">
    <citation type="journal article" date="2014" name="Int. J. Syst. Evol. Microbiol.">
        <title>Complete genome sequence of Corynebacterium casei LMG S-19264T (=DSM 44701T), isolated from a smear-ripened cheese.</title>
        <authorList>
            <consortium name="US DOE Joint Genome Institute (JGI-PGF)"/>
            <person name="Walter F."/>
            <person name="Albersmeier A."/>
            <person name="Kalinowski J."/>
            <person name="Ruckert C."/>
        </authorList>
    </citation>
    <scope>NUCLEOTIDE SEQUENCE</scope>
    <source>
        <strain evidence="2">JCM 4815</strain>
    </source>
</reference>
<dbReference type="PANTHER" id="PTHR46889:SF4">
    <property type="entry name" value="TRANSPOSASE INSO FOR INSERTION SEQUENCE ELEMENT IS911B-RELATED"/>
    <property type="match status" value="1"/>
</dbReference>
<evidence type="ECO:0000313" key="2">
    <source>
        <dbReference type="EMBL" id="GGZ20883.1"/>
    </source>
</evidence>
<sequence>MIFHSDHGAQYGSKAFADACYRAGIRRSMGAVGTSADNAAAESFFASLKREILPGRRGWPTARVARLGFYNHRRRHSTIGYLAPVAFEQRSTTLAIAA</sequence>